<comment type="similarity">
    <text evidence="1">Belongs to the major facilitator superfamily. Sugar transporter (TC 2.A.1.1) family.</text>
</comment>
<comment type="caution">
    <text evidence="4">The sequence shown here is derived from an EMBL/GenBank/DDBJ whole genome shotgun (WGS) entry which is preliminary data.</text>
</comment>
<feature type="transmembrane region" description="Helical" evidence="3">
    <location>
        <begin position="91"/>
        <end position="110"/>
    </location>
</feature>
<protein>
    <submittedName>
        <fullName evidence="4">Uncharacterized protein</fullName>
    </submittedName>
</protein>
<dbReference type="Proteomes" id="UP000655225">
    <property type="component" value="Unassembled WGS sequence"/>
</dbReference>
<feature type="transmembrane region" description="Helical" evidence="3">
    <location>
        <begin position="31"/>
        <end position="51"/>
    </location>
</feature>
<dbReference type="GO" id="GO:0015144">
    <property type="term" value="F:carbohydrate transmembrane transporter activity"/>
    <property type="evidence" value="ECO:0007669"/>
    <property type="project" value="InterPro"/>
</dbReference>
<evidence type="ECO:0000256" key="2">
    <source>
        <dbReference type="ARBA" id="ARBA00022448"/>
    </source>
</evidence>
<evidence type="ECO:0000256" key="1">
    <source>
        <dbReference type="ARBA" id="ARBA00010992"/>
    </source>
</evidence>
<accession>A0A834YN20</accession>
<dbReference type="OrthoDB" id="1658288at2759"/>
<sequence>MDDFLKKFFHYVYENKRYAKENNYCKDDNQYLQLFTSSLYLAALFSSFAALDRQRTCQLMSWLRGSRRITQFGRDSWMMMTTTRRAIRRRMMFLVILQLVLRFGCAQNWVANLYLRVICNGFVAIVKHSDIWDADMISRGIWNRFVPTVKHMKKVTEQAADAFSGLSLPRSIEDIDYKFSKLILIGIYYGINKKILDSTMVTKVCNKDAPSQDAIEGKPEEAENCFLLALKEAKEGFGERDPHVASACNNLVGLMRRCSSSF</sequence>
<dbReference type="AlphaFoldDB" id="A0A834YN20"/>
<keyword evidence="3" id="KW-0812">Transmembrane</keyword>
<reference evidence="4 5" key="1">
    <citation type="submission" date="2020-04" db="EMBL/GenBank/DDBJ databases">
        <title>Plant Genome Project.</title>
        <authorList>
            <person name="Zhang R.-G."/>
        </authorList>
    </citation>
    <scope>NUCLEOTIDE SEQUENCE [LARGE SCALE GENOMIC DNA]</scope>
    <source>
        <strain evidence="4">YNK0</strain>
        <tissue evidence="4">Leaf</tissue>
    </source>
</reference>
<keyword evidence="5" id="KW-1185">Reference proteome</keyword>
<keyword evidence="3" id="KW-0472">Membrane</keyword>
<evidence type="ECO:0000313" key="5">
    <source>
        <dbReference type="Proteomes" id="UP000655225"/>
    </source>
</evidence>
<dbReference type="PANTHER" id="PTHR23500">
    <property type="entry name" value="SOLUTE CARRIER FAMILY 2, FACILITATED GLUCOSE TRANSPORTER"/>
    <property type="match status" value="1"/>
</dbReference>
<organism evidence="4 5">
    <name type="scientific">Tetracentron sinense</name>
    <name type="common">Spur-leaf</name>
    <dbReference type="NCBI Taxonomy" id="13715"/>
    <lineage>
        <taxon>Eukaryota</taxon>
        <taxon>Viridiplantae</taxon>
        <taxon>Streptophyta</taxon>
        <taxon>Embryophyta</taxon>
        <taxon>Tracheophyta</taxon>
        <taxon>Spermatophyta</taxon>
        <taxon>Magnoliopsida</taxon>
        <taxon>Trochodendrales</taxon>
        <taxon>Trochodendraceae</taxon>
        <taxon>Tetracentron</taxon>
    </lineage>
</organism>
<keyword evidence="2" id="KW-0813">Transport</keyword>
<name>A0A834YN20_TETSI</name>
<evidence type="ECO:0000313" key="4">
    <source>
        <dbReference type="EMBL" id="KAF8389951.1"/>
    </source>
</evidence>
<dbReference type="PANTHER" id="PTHR23500:SF371">
    <property type="entry name" value="OS07G0206600 PROTEIN"/>
    <property type="match status" value="1"/>
</dbReference>
<dbReference type="InterPro" id="IPR045262">
    <property type="entry name" value="STP/PLT_plant"/>
</dbReference>
<proteinExistence type="inferred from homology"/>
<keyword evidence="3" id="KW-1133">Transmembrane helix</keyword>
<gene>
    <name evidence="4" type="ORF">HHK36_024471</name>
</gene>
<dbReference type="EMBL" id="JABCRI010000018">
    <property type="protein sequence ID" value="KAF8389951.1"/>
    <property type="molecule type" value="Genomic_DNA"/>
</dbReference>
<evidence type="ECO:0000256" key="3">
    <source>
        <dbReference type="SAM" id="Phobius"/>
    </source>
</evidence>